<sequence length="449" mass="50309">MSSIPQQLLLQVLLILLNAFFAATEIAVISLNPTKLKKLEEDGDRKAARLLKMVEQPAGFLSTIQIGITLAGFLGSAFAADNFSDYLVSWVYDDLGVRAIPLGVLDTLSVIVITLILSYFTLILGELVPKRIAMQKPMQVAKISCGVVSAVAFVMKPVVWFLSFSTNLVLKLLHMKTEAEDETVTEDEIRMMVELGEEKGTIDTGEKEWIQNIFEFDDTSVREAMTRQPDVKMFSVEAETKEILQTIEETGLSRYPVYGKNTNDILGILNAREFLLDLNREQPKGLRALLRPAYFVSEMIHTDDLFRDMQQKKVHIAVVIDEYGEMSGVITIEDMLEEIVGNIYDEFDPAELPEIEPLGENLWRVSGGIDVDTLSKELDIELPEDVEYDTVGGMVFSCLHTIPKDGTQPTVQINGLEIQVQRIENRRIEEALVRKILPSSEKTDSGNMA</sequence>
<feature type="domain" description="CBS" evidence="12">
    <location>
        <begin position="289"/>
        <end position="346"/>
    </location>
</feature>
<dbReference type="SMART" id="SM01091">
    <property type="entry name" value="CorC_HlyC"/>
    <property type="match status" value="1"/>
</dbReference>
<dbReference type="InterPro" id="IPR044751">
    <property type="entry name" value="Ion_transp-like_CBS"/>
</dbReference>
<dbReference type="Proteomes" id="UP000632659">
    <property type="component" value="Unassembled WGS sequence"/>
</dbReference>
<evidence type="ECO:0000256" key="6">
    <source>
        <dbReference type="ARBA" id="ARBA00022989"/>
    </source>
</evidence>
<dbReference type="Pfam" id="PF01595">
    <property type="entry name" value="CNNM"/>
    <property type="match status" value="1"/>
</dbReference>
<keyword evidence="8 10" id="KW-0472">Membrane</keyword>
<dbReference type="GO" id="GO:0050660">
    <property type="term" value="F:flavin adenine dinucleotide binding"/>
    <property type="evidence" value="ECO:0007669"/>
    <property type="project" value="InterPro"/>
</dbReference>
<dbReference type="AlphaFoldDB" id="A0A8J6TQI1"/>
<evidence type="ECO:0000256" key="8">
    <source>
        <dbReference type="ARBA" id="ARBA00023136"/>
    </source>
</evidence>
<dbReference type="InterPro" id="IPR051676">
    <property type="entry name" value="UPF0053_domain"/>
</dbReference>
<dbReference type="FunFam" id="3.10.580.10:FF:000002">
    <property type="entry name" value="Magnesium/cobalt efflux protein CorC"/>
    <property type="match status" value="1"/>
</dbReference>
<name>A0A8J6TQI1_9FIRM</name>
<evidence type="ECO:0000259" key="12">
    <source>
        <dbReference type="PROSITE" id="PS51371"/>
    </source>
</evidence>
<reference evidence="14" key="1">
    <citation type="submission" date="2020-08" db="EMBL/GenBank/DDBJ databases">
        <title>Genome public.</title>
        <authorList>
            <person name="Liu C."/>
            <person name="Sun Q."/>
        </authorList>
    </citation>
    <scope>NUCLEOTIDE SEQUENCE</scope>
    <source>
        <strain evidence="14">NSJ-15</strain>
    </source>
</reference>
<dbReference type="Pfam" id="PF00571">
    <property type="entry name" value="CBS"/>
    <property type="match status" value="2"/>
</dbReference>
<dbReference type="SUPFAM" id="SSF56176">
    <property type="entry name" value="FAD-binding/transporter-associated domain-like"/>
    <property type="match status" value="1"/>
</dbReference>
<gene>
    <name evidence="14" type="ORF">H8702_08810</name>
</gene>
<keyword evidence="4 10" id="KW-0812">Transmembrane</keyword>
<evidence type="ECO:0000256" key="7">
    <source>
        <dbReference type="ARBA" id="ARBA00023122"/>
    </source>
</evidence>
<organism evidence="14 15">
    <name type="scientific">Massiliimalia timonensis</name>
    <dbReference type="NCBI Taxonomy" id="1987501"/>
    <lineage>
        <taxon>Bacteria</taxon>
        <taxon>Bacillati</taxon>
        <taxon>Bacillota</taxon>
        <taxon>Clostridia</taxon>
        <taxon>Eubacteriales</taxon>
        <taxon>Oscillospiraceae</taxon>
        <taxon>Massiliimalia</taxon>
    </lineage>
</organism>
<feature type="transmembrane region" description="Helical" evidence="11">
    <location>
        <begin position="140"/>
        <end position="162"/>
    </location>
</feature>
<keyword evidence="15" id="KW-1185">Reference proteome</keyword>
<evidence type="ECO:0000256" key="4">
    <source>
        <dbReference type="ARBA" id="ARBA00022692"/>
    </source>
</evidence>
<evidence type="ECO:0000256" key="5">
    <source>
        <dbReference type="ARBA" id="ARBA00022737"/>
    </source>
</evidence>
<dbReference type="GO" id="GO:0005886">
    <property type="term" value="C:plasma membrane"/>
    <property type="evidence" value="ECO:0007669"/>
    <property type="project" value="UniProtKB-SubCell"/>
</dbReference>
<feature type="transmembrane region" description="Helical" evidence="11">
    <location>
        <begin position="100"/>
        <end position="128"/>
    </location>
</feature>
<keyword evidence="3" id="KW-1003">Cell membrane</keyword>
<feature type="domain" description="CBS" evidence="12">
    <location>
        <begin position="225"/>
        <end position="284"/>
    </location>
</feature>
<dbReference type="InterPro" id="IPR036318">
    <property type="entry name" value="FAD-bd_PCMH-like_sf"/>
</dbReference>
<keyword evidence="5" id="KW-0677">Repeat</keyword>
<proteinExistence type="inferred from homology"/>
<dbReference type="InterPro" id="IPR000644">
    <property type="entry name" value="CBS_dom"/>
</dbReference>
<accession>A0A8J6TQI1</accession>
<dbReference type="PANTHER" id="PTHR43099:SF5">
    <property type="entry name" value="HLYC_CORC FAMILY TRANSPORTER"/>
    <property type="match status" value="1"/>
</dbReference>
<evidence type="ECO:0000256" key="9">
    <source>
        <dbReference type="PROSITE-ProRule" id="PRU00703"/>
    </source>
</evidence>
<comment type="subcellular location">
    <subcellularLocation>
        <location evidence="1">Cell membrane</location>
        <topology evidence="1">Multi-pass membrane protein</topology>
    </subcellularLocation>
</comment>
<dbReference type="InterPro" id="IPR005170">
    <property type="entry name" value="Transptr-assoc_dom"/>
</dbReference>
<dbReference type="SUPFAM" id="SSF54631">
    <property type="entry name" value="CBS-domain pair"/>
    <property type="match status" value="1"/>
</dbReference>
<feature type="domain" description="CNNM transmembrane" evidence="13">
    <location>
        <begin position="1"/>
        <end position="206"/>
    </location>
</feature>
<dbReference type="Pfam" id="PF03471">
    <property type="entry name" value="CorC_HlyC"/>
    <property type="match status" value="1"/>
</dbReference>
<dbReference type="CDD" id="cd04590">
    <property type="entry name" value="CBS_pair_CorC_HlyC_assoc"/>
    <property type="match status" value="1"/>
</dbReference>
<dbReference type="Gene3D" id="3.10.580.10">
    <property type="entry name" value="CBS-domain"/>
    <property type="match status" value="1"/>
</dbReference>
<dbReference type="Gene3D" id="3.30.465.10">
    <property type="match status" value="1"/>
</dbReference>
<evidence type="ECO:0000256" key="11">
    <source>
        <dbReference type="SAM" id="Phobius"/>
    </source>
</evidence>
<evidence type="ECO:0000256" key="10">
    <source>
        <dbReference type="PROSITE-ProRule" id="PRU01193"/>
    </source>
</evidence>
<feature type="transmembrane region" description="Helical" evidence="11">
    <location>
        <begin position="58"/>
        <end position="80"/>
    </location>
</feature>
<dbReference type="InterPro" id="IPR002550">
    <property type="entry name" value="CNNM"/>
</dbReference>
<dbReference type="PROSITE" id="PS51371">
    <property type="entry name" value="CBS"/>
    <property type="match status" value="2"/>
</dbReference>
<keyword evidence="6 10" id="KW-1133">Transmembrane helix</keyword>
<dbReference type="InterPro" id="IPR046342">
    <property type="entry name" value="CBS_dom_sf"/>
</dbReference>
<protein>
    <submittedName>
        <fullName evidence="14">HlyC/CorC family transporter</fullName>
    </submittedName>
</protein>
<evidence type="ECO:0000256" key="2">
    <source>
        <dbReference type="ARBA" id="ARBA00006337"/>
    </source>
</evidence>
<dbReference type="InterPro" id="IPR016169">
    <property type="entry name" value="FAD-bd_PCMH_sub2"/>
</dbReference>
<dbReference type="PANTHER" id="PTHR43099">
    <property type="entry name" value="UPF0053 PROTEIN YRKA"/>
    <property type="match status" value="1"/>
</dbReference>
<comment type="caution">
    <text evidence="14">The sequence shown here is derived from an EMBL/GenBank/DDBJ whole genome shotgun (WGS) entry which is preliminary data.</text>
</comment>
<comment type="similarity">
    <text evidence="2">Belongs to the UPF0053 family.</text>
</comment>
<evidence type="ECO:0000259" key="13">
    <source>
        <dbReference type="PROSITE" id="PS51846"/>
    </source>
</evidence>
<evidence type="ECO:0000256" key="3">
    <source>
        <dbReference type="ARBA" id="ARBA00022475"/>
    </source>
</evidence>
<dbReference type="PROSITE" id="PS51846">
    <property type="entry name" value="CNNM"/>
    <property type="match status" value="1"/>
</dbReference>
<evidence type="ECO:0000256" key="1">
    <source>
        <dbReference type="ARBA" id="ARBA00004651"/>
    </source>
</evidence>
<evidence type="ECO:0000313" key="15">
    <source>
        <dbReference type="Proteomes" id="UP000632659"/>
    </source>
</evidence>
<feature type="transmembrane region" description="Helical" evidence="11">
    <location>
        <begin position="12"/>
        <end position="31"/>
    </location>
</feature>
<dbReference type="EMBL" id="JACRTL010000004">
    <property type="protein sequence ID" value="MBC8611214.1"/>
    <property type="molecule type" value="Genomic_DNA"/>
</dbReference>
<evidence type="ECO:0000313" key="14">
    <source>
        <dbReference type="EMBL" id="MBC8611214.1"/>
    </source>
</evidence>
<keyword evidence="7 9" id="KW-0129">CBS domain</keyword>